<keyword evidence="4" id="KW-1185">Reference proteome</keyword>
<feature type="transmembrane region" description="Helical" evidence="2">
    <location>
        <begin position="42"/>
        <end position="61"/>
    </location>
</feature>
<evidence type="ECO:0000313" key="4">
    <source>
        <dbReference type="Proteomes" id="UP000237271"/>
    </source>
</evidence>
<feature type="region of interest" description="Disordered" evidence="1">
    <location>
        <begin position="1"/>
        <end position="24"/>
    </location>
</feature>
<feature type="non-terminal residue" evidence="3">
    <location>
        <position position="1"/>
    </location>
</feature>
<keyword evidence="2" id="KW-1133">Transmembrane helix</keyword>
<dbReference type="OrthoDB" id="100645at2759"/>
<sequence length="286" mass="32063">STSRRRAGDPPATTTTSGISIPVNLPPQTSRDRVLLFLNIQISYQTCIIIFFILGTVAFLTPFKEYYLRNYATDPFDEVRDEIVARKLNQIGVIISGDHYSLNRNLIDSASQEKLNHTTAETLTLTDFLVRANLSQPVNLMVDGLLPLCGSGTNSSWDTKAQLGNYFPAIRHEFCRDFHVKFPHDRFFNHDTKAPVDLNLVDVGNVSLDLIAVVTHVRIVVRKIMKNVQEGFMNLELSGYTDDVAEAIVDRYSKGISLAEVVAMLPSSFNVGHVASFWSIIWNLKN</sequence>
<evidence type="ECO:0000313" key="3">
    <source>
        <dbReference type="EMBL" id="POM59356.1"/>
    </source>
</evidence>
<proteinExistence type="predicted"/>
<evidence type="ECO:0008006" key="5">
    <source>
        <dbReference type="Google" id="ProtNLM"/>
    </source>
</evidence>
<protein>
    <recommendedName>
        <fullName evidence="5">Transmembrane protein</fullName>
    </recommendedName>
</protein>
<evidence type="ECO:0000256" key="1">
    <source>
        <dbReference type="SAM" id="MobiDB-lite"/>
    </source>
</evidence>
<accession>A0A2P4X1D9</accession>
<dbReference type="Proteomes" id="UP000237271">
    <property type="component" value="Unassembled WGS sequence"/>
</dbReference>
<evidence type="ECO:0000256" key="2">
    <source>
        <dbReference type="SAM" id="Phobius"/>
    </source>
</evidence>
<keyword evidence="2" id="KW-0472">Membrane</keyword>
<name>A0A2P4X1D9_9STRA</name>
<keyword evidence="2" id="KW-0812">Transmembrane</keyword>
<comment type="caution">
    <text evidence="3">The sequence shown here is derived from an EMBL/GenBank/DDBJ whole genome shotgun (WGS) entry which is preliminary data.</text>
</comment>
<gene>
    <name evidence="3" type="ORF">PHPALM_31922</name>
</gene>
<dbReference type="EMBL" id="NCKW01017199">
    <property type="protein sequence ID" value="POM59356.1"/>
    <property type="molecule type" value="Genomic_DNA"/>
</dbReference>
<dbReference type="AlphaFoldDB" id="A0A2P4X1D9"/>
<organism evidence="3 4">
    <name type="scientific">Phytophthora palmivora</name>
    <dbReference type="NCBI Taxonomy" id="4796"/>
    <lineage>
        <taxon>Eukaryota</taxon>
        <taxon>Sar</taxon>
        <taxon>Stramenopiles</taxon>
        <taxon>Oomycota</taxon>
        <taxon>Peronosporomycetes</taxon>
        <taxon>Peronosporales</taxon>
        <taxon>Peronosporaceae</taxon>
        <taxon>Phytophthora</taxon>
    </lineage>
</organism>
<reference evidence="3 4" key="1">
    <citation type="journal article" date="2017" name="Genome Biol. Evol.">
        <title>Phytophthora megakarya and P. palmivora, closely related causal agents of cacao black pod rot, underwent increases in genome sizes and gene numbers by different mechanisms.</title>
        <authorList>
            <person name="Ali S.S."/>
            <person name="Shao J."/>
            <person name="Lary D.J."/>
            <person name="Kronmiller B."/>
            <person name="Shen D."/>
            <person name="Strem M.D."/>
            <person name="Amoako-Attah I."/>
            <person name="Akrofi A.Y."/>
            <person name="Begoude B.A."/>
            <person name="Ten Hoopen G.M."/>
            <person name="Coulibaly K."/>
            <person name="Kebe B.I."/>
            <person name="Melnick R.L."/>
            <person name="Guiltinan M.J."/>
            <person name="Tyler B.M."/>
            <person name="Meinhardt L.W."/>
            <person name="Bailey B.A."/>
        </authorList>
    </citation>
    <scope>NUCLEOTIDE SEQUENCE [LARGE SCALE GENOMIC DNA]</scope>
    <source>
        <strain evidence="4">sbr112.9</strain>
    </source>
</reference>